<organism evidence="1 2">
    <name type="scientific">Streptomyces avermitilis</name>
    <dbReference type="NCBI Taxonomy" id="33903"/>
    <lineage>
        <taxon>Bacteria</taxon>
        <taxon>Bacillati</taxon>
        <taxon>Actinomycetota</taxon>
        <taxon>Actinomycetes</taxon>
        <taxon>Kitasatosporales</taxon>
        <taxon>Streptomycetaceae</taxon>
        <taxon>Streptomyces</taxon>
    </lineage>
</organism>
<dbReference type="AlphaFoldDB" id="A0A4D4MTQ5"/>
<gene>
    <name evidence="1" type="ORF">SAV31267_050570</name>
</gene>
<protein>
    <submittedName>
        <fullName evidence="1">Uncharacterized protein</fullName>
    </submittedName>
</protein>
<accession>A0A4D4MTQ5</accession>
<proteinExistence type="predicted"/>
<dbReference type="Proteomes" id="UP000299211">
    <property type="component" value="Unassembled WGS sequence"/>
</dbReference>
<dbReference type="EMBL" id="BJHY01000001">
    <property type="protein sequence ID" value="GDY75572.1"/>
    <property type="molecule type" value="Genomic_DNA"/>
</dbReference>
<evidence type="ECO:0000313" key="2">
    <source>
        <dbReference type="Proteomes" id="UP000299211"/>
    </source>
</evidence>
<name>A0A4D4MTQ5_STRAX</name>
<comment type="caution">
    <text evidence="1">The sequence shown here is derived from an EMBL/GenBank/DDBJ whole genome shotgun (WGS) entry which is preliminary data.</text>
</comment>
<sequence length="183" mass="19275">MRGDDLAVLVLVRRLDGDAERAGAGLDRVEVAGQADDVGVDALEPLAEFSGSVPLRVGGDEHDAELVLRRLGQLLLGDGEVVHRQRADVGAVGVAEIDQRRPALGLRAQVVLLAVRVGEDEVGLLERTVEDHRRLVRTGLGGHIRDGLVAVVAGAAGGEAQSGGGEQRGRGIRLLAHRKMSQM</sequence>
<reference evidence="1 2" key="1">
    <citation type="submission" date="2019-04" db="EMBL/GenBank/DDBJ databases">
        <title>Draft genome sequences of Streptomyces avermitilis ATCC 31267.</title>
        <authorList>
            <person name="Komaki H."/>
            <person name="Tamura T."/>
            <person name="Hosoyama A."/>
        </authorList>
    </citation>
    <scope>NUCLEOTIDE SEQUENCE [LARGE SCALE GENOMIC DNA]</scope>
    <source>
        <strain evidence="1 2">ATCC 31267</strain>
    </source>
</reference>
<evidence type="ECO:0000313" key="1">
    <source>
        <dbReference type="EMBL" id="GDY75572.1"/>
    </source>
</evidence>